<gene>
    <name evidence="1" type="ORF">MNBD_NITROSPINAE01-1884</name>
</gene>
<name>A0A3B1C1I7_9ZZZZ</name>
<dbReference type="EMBL" id="UOGC01000106">
    <property type="protein sequence ID" value="VAX20601.1"/>
    <property type="molecule type" value="Genomic_DNA"/>
</dbReference>
<reference evidence="1" key="1">
    <citation type="submission" date="2018-06" db="EMBL/GenBank/DDBJ databases">
        <authorList>
            <person name="Zhirakovskaya E."/>
        </authorList>
    </citation>
    <scope>NUCLEOTIDE SEQUENCE</scope>
</reference>
<dbReference type="AlphaFoldDB" id="A0A3B1C1I7"/>
<feature type="non-terminal residue" evidence="1">
    <location>
        <position position="305"/>
    </location>
</feature>
<accession>A0A3B1C1I7</accession>
<evidence type="ECO:0000313" key="1">
    <source>
        <dbReference type="EMBL" id="VAX20601.1"/>
    </source>
</evidence>
<proteinExistence type="predicted"/>
<protein>
    <submittedName>
        <fullName evidence="1">Uncharacterized protein</fullName>
    </submittedName>
</protein>
<organism evidence="1">
    <name type="scientific">hydrothermal vent metagenome</name>
    <dbReference type="NCBI Taxonomy" id="652676"/>
    <lineage>
        <taxon>unclassified sequences</taxon>
        <taxon>metagenomes</taxon>
        <taxon>ecological metagenomes</taxon>
    </lineage>
</organism>
<sequence>MTQASTEFPRRRYGDISPKIHDLDKIAIDVRSHKLLKQLFNENPKLDEIMRQSSNEVEALVGVKNWIMSILEKSSDGLKFYNNQHEGRKTFEALQWRDYAAIRLLDYIKNAGREFEDLNLRGKIAISNPVKMIWLAEKYGIGGAKPYFFEDMLHLFRQLSGKNKRHLPSKPRVEEWMDRWPSGLDPRIIQLREENKKRILNVIIDRIENNEIPSARFTFEGSMSREEKYEQALTWWDDHRFHFKFAVRSPDLLNEMLGNSLDPDTMKILYSAEKAGIPFFVNPYYLSLLHVRVPYFAIGADLAIR</sequence>